<feature type="domain" description="Semialdehyde dehydrogenase NAD-binding" evidence="7">
    <location>
        <begin position="4"/>
        <end position="105"/>
    </location>
</feature>
<evidence type="ECO:0000256" key="2">
    <source>
        <dbReference type="ARBA" id="ARBA00022571"/>
    </source>
</evidence>
<dbReference type="InterPro" id="IPR010136">
    <property type="entry name" value="AGPR_type-2"/>
</dbReference>
<evidence type="ECO:0000256" key="5">
    <source>
        <dbReference type="ARBA" id="ARBA00023002"/>
    </source>
</evidence>
<sequence>MTTQVFIDGGHGTTGIEIAERLAGRPELSIITVPEERRRDAVARRDALNAADIVILCLPDDAAREAVTLIDNDRTRVIDASTAHRVAEGWTYGFPELEPGHRERLTQSRFVANPGCWPTGFLALVRPLVLAGLLPADWPVTVSGASGYSGGGKAMIAEYEGEVESPSAFRPYGLTLAHKHVPEMTRYSGLAYPPLFAPAVANAYRGMIVEVPLQLRAMPDAPTVEDIRAALAQAYAGSPIVSVASAEESAGMSGVTLEHVGATDRLALFVFGNEDTGQARLVAALDNLGKGAAGAAVQNLNILAGLPETAGLRL</sequence>
<evidence type="ECO:0000256" key="3">
    <source>
        <dbReference type="ARBA" id="ARBA00022605"/>
    </source>
</evidence>
<dbReference type="Proteomes" id="UP001597203">
    <property type="component" value="Unassembled WGS sequence"/>
</dbReference>
<gene>
    <name evidence="6 8" type="primary">argC</name>
    <name evidence="8" type="ORF">ACFQ24_20665</name>
</gene>
<evidence type="ECO:0000259" key="7">
    <source>
        <dbReference type="SMART" id="SM00859"/>
    </source>
</evidence>
<dbReference type="InterPro" id="IPR058924">
    <property type="entry name" value="AGPR_dimerisation_dom"/>
</dbReference>
<dbReference type="Pfam" id="PF01118">
    <property type="entry name" value="Semialdhyde_dh"/>
    <property type="match status" value="1"/>
</dbReference>
<dbReference type="CDD" id="cd23935">
    <property type="entry name" value="AGPR_2_C"/>
    <property type="match status" value="1"/>
</dbReference>
<accession>A0ABW3P3R1</accession>
<comment type="catalytic activity">
    <reaction evidence="6">
        <text>N-acetyl-L-glutamate 5-semialdehyde + phosphate + NADP(+) = N-acetyl-L-glutamyl 5-phosphate + NADPH + H(+)</text>
        <dbReference type="Rhea" id="RHEA:21588"/>
        <dbReference type="ChEBI" id="CHEBI:15378"/>
        <dbReference type="ChEBI" id="CHEBI:29123"/>
        <dbReference type="ChEBI" id="CHEBI:43474"/>
        <dbReference type="ChEBI" id="CHEBI:57783"/>
        <dbReference type="ChEBI" id="CHEBI:57936"/>
        <dbReference type="ChEBI" id="CHEBI:58349"/>
        <dbReference type="EC" id="1.2.1.38"/>
    </reaction>
</comment>
<dbReference type="InterPro" id="IPR000534">
    <property type="entry name" value="Semialdehyde_DH_NAD-bd"/>
</dbReference>
<dbReference type="Gene3D" id="3.40.50.720">
    <property type="entry name" value="NAD(P)-binding Rossmann-like Domain"/>
    <property type="match status" value="1"/>
</dbReference>
<keyword evidence="1 6" id="KW-0963">Cytoplasm</keyword>
<dbReference type="RefSeq" id="WP_380914719.1">
    <property type="nucleotide sequence ID" value="NZ_JBHTLS010000135.1"/>
</dbReference>
<dbReference type="HAMAP" id="MF_01110">
    <property type="entry name" value="ArgC_type2"/>
    <property type="match status" value="1"/>
</dbReference>
<dbReference type="Gene3D" id="3.30.360.10">
    <property type="entry name" value="Dihydrodipicolinate Reductase, domain 2"/>
    <property type="match status" value="1"/>
</dbReference>
<proteinExistence type="inferred from homology"/>
<comment type="similarity">
    <text evidence="6">Belongs to the NAGSA dehydrogenase family. Type 2 subfamily.</text>
</comment>
<dbReference type="SUPFAM" id="SSF51735">
    <property type="entry name" value="NAD(P)-binding Rossmann-fold domains"/>
    <property type="match status" value="1"/>
</dbReference>
<dbReference type="Pfam" id="PF22698">
    <property type="entry name" value="Semialdhyde_dhC_1"/>
    <property type="match status" value="1"/>
</dbReference>
<dbReference type="PANTHER" id="PTHR32338">
    <property type="entry name" value="N-ACETYL-GAMMA-GLUTAMYL-PHOSPHATE REDUCTASE, CHLOROPLASTIC-RELATED-RELATED"/>
    <property type="match status" value="1"/>
</dbReference>
<dbReference type="InterPro" id="IPR036291">
    <property type="entry name" value="NAD(P)-bd_dom_sf"/>
</dbReference>
<dbReference type="EMBL" id="JBHTLS010000135">
    <property type="protein sequence ID" value="MFD1107286.1"/>
    <property type="molecule type" value="Genomic_DNA"/>
</dbReference>
<keyword evidence="2 6" id="KW-0055">Arginine biosynthesis</keyword>
<comment type="caution">
    <text evidence="8">The sequence shown here is derived from an EMBL/GenBank/DDBJ whole genome shotgun (WGS) entry which is preliminary data.</text>
</comment>
<keyword evidence="5 6" id="KW-0560">Oxidoreductase</keyword>
<dbReference type="SMART" id="SM00859">
    <property type="entry name" value="Semialdhyde_dh"/>
    <property type="match status" value="1"/>
</dbReference>
<keyword evidence="9" id="KW-1185">Reference proteome</keyword>
<dbReference type="PANTHER" id="PTHR32338:SF10">
    <property type="entry name" value="N-ACETYL-GAMMA-GLUTAMYL-PHOSPHATE REDUCTASE, CHLOROPLASTIC-RELATED"/>
    <property type="match status" value="1"/>
</dbReference>
<dbReference type="GO" id="GO:0003942">
    <property type="term" value="F:N-acetyl-gamma-glutamyl-phosphate reductase activity"/>
    <property type="evidence" value="ECO:0007669"/>
    <property type="project" value="UniProtKB-EC"/>
</dbReference>
<comment type="pathway">
    <text evidence="6">Amino-acid biosynthesis; L-arginine biosynthesis; N(2)-acetyl-L-ornithine from L-glutamate: step 3/4.</text>
</comment>
<reference evidence="9" key="1">
    <citation type="journal article" date="2019" name="Int. J. Syst. Evol. Microbiol.">
        <title>The Global Catalogue of Microorganisms (GCM) 10K type strain sequencing project: providing services to taxonomists for standard genome sequencing and annotation.</title>
        <authorList>
            <consortium name="The Broad Institute Genomics Platform"/>
            <consortium name="The Broad Institute Genome Sequencing Center for Infectious Disease"/>
            <person name="Wu L."/>
            <person name="Ma J."/>
        </authorList>
    </citation>
    <scope>NUCLEOTIDE SEQUENCE [LARGE SCALE GENOMIC DNA]</scope>
    <source>
        <strain evidence="9">CCUG 54329</strain>
    </source>
</reference>
<keyword evidence="3 6" id="KW-0028">Amino-acid biosynthesis</keyword>
<evidence type="ECO:0000256" key="1">
    <source>
        <dbReference type="ARBA" id="ARBA00022490"/>
    </source>
</evidence>
<protein>
    <recommendedName>
        <fullName evidence="6">N-acetyl-gamma-glutamyl-phosphate reductase</fullName>
        <shortName evidence="6">AGPR</shortName>
        <ecNumber evidence="6">1.2.1.38</ecNumber>
    </recommendedName>
    <alternativeName>
        <fullName evidence="6">N-acetyl-glutamate semialdehyde dehydrogenase</fullName>
        <shortName evidence="6">NAGSA dehydrogenase</shortName>
    </alternativeName>
</protein>
<dbReference type="InterPro" id="IPR050085">
    <property type="entry name" value="AGPR"/>
</dbReference>
<name>A0ABW3P3R1_9SPHN</name>
<dbReference type="SUPFAM" id="SSF55347">
    <property type="entry name" value="Glyceraldehyde-3-phosphate dehydrogenase-like, C-terminal domain"/>
    <property type="match status" value="1"/>
</dbReference>
<feature type="active site" evidence="6">
    <location>
        <position position="116"/>
    </location>
</feature>
<dbReference type="NCBIfam" id="TIGR01851">
    <property type="entry name" value="argC_other"/>
    <property type="match status" value="1"/>
</dbReference>
<evidence type="ECO:0000313" key="8">
    <source>
        <dbReference type="EMBL" id="MFD1107286.1"/>
    </source>
</evidence>
<keyword evidence="4 6" id="KW-0521">NADP</keyword>
<comment type="function">
    <text evidence="6">Catalyzes the NADPH-dependent reduction of N-acetyl-5-glutamyl phosphate to yield N-acetyl-L-glutamate 5-semialdehyde.</text>
</comment>
<dbReference type="EC" id="1.2.1.38" evidence="6"/>
<evidence type="ECO:0000256" key="4">
    <source>
        <dbReference type="ARBA" id="ARBA00022857"/>
    </source>
</evidence>
<comment type="subcellular location">
    <subcellularLocation>
        <location evidence="6">Cytoplasm</location>
    </subcellularLocation>
</comment>
<organism evidence="8 9">
    <name type="scientific">Sphingobium olei</name>
    <dbReference type="NCBI Taxonomy" id="420955"/>
    <lineage>
        <taxon>Bacteria</taxon>
        <taxon>Pseudomonadati</taxon>
        <taxon>Pseudomonadota</taxon>
        <taxon>Alphaproteobacteria</taxon>
        <taxon>Sphingomonadales</taxon>
        <taxon>Sphingomonadaceae</taxon>
        <taxon>Sphingobium</taxon>
    </lineage>
</organism>
<evidence type="ECO:0000256" key="6">
    <source>
        <dbReference type="HAMAP-Rule" id="MF_01110"/>
    </source>
</evidence>
<evidence type="ECO:0000313" key="9">
    <source>
        <dbReference type="Proteomes" id="UP001597203"/>
    </source>
</evidence>